<reference evidence="1 2" key="1">
    <citation type="submission" date="2014-04" db="EMBL/GenBank/DDBJ databases">
        <authorList>
            <consortium name="DOE Joint Genome Institute"/>
            <person name="Kuo A."/>
            <person name="Kohler A."/>
            <person name="Jargeat P."/>
            <person name="Nagy L.G."/>
            <person name="Floudas D."/>
            <person name="Copeland A."/>
            <person name="Barry K.W."/>
            <person name="Cichocki N."/>
            <person name="Veneault-Fourrey C."/>
            <person name="LaButti K."/>
            <person name="Lindquist E.A."/>
            <person name="Lipzen A."/>
            <person name="Lundell T."/>
            <person name="Morin E."/>
            <person name="Murat C."/>
            <person name="Sun H."/>
            <person name="Tunlid A."/>
            <person name="Henrissat B."/>
            <person name="Grigoriev I.V."/>
            <person name="Hibbett D.S."/>
            <person name="Martin F."/>
            <person name="Nordberg H.P."/>
            <person name="Cantor M.N."/>
            <person name="Hua S.X."/>
        </authorList>
    </citation>
    <scope>NUCLEOTIDE SEQUENCE [LARGE SCALE GENOMIC DNA]</scope>
    <source>
        <strain evidence="1 2">Ve08.2h10</strain>
    </source>
</reference>
<dbReference type="AlphaFoldDB" id="A0A0D0DUE1"/>
<proteinExistence type="predicted"/>
<evidence type="ECO:0000313" key="1">
    <source>
        <dbReference type="EMBL" id="KIK92631.1"/>
    </source>
</evidence>
<protein>
    <submittedName>
        <fullName evidence="1">Uncharacterized protein</fullName>
    </submittedName>
</protein>
<dbReference type="Proteomes" id="UP000054538">
    <property type="component" value="Unassembled WGS sequence"/>
</dbReference>
<reference evidence="2" key="2">
    <citation type="submission" date="2015-01" db="EMBL/GenBank/DDBJ databases">
        <title>Evolutionary Origins and Diversification of the Mycorrhizal Mutualists.</title>
        <authorList>
            <consortium name="DOE Joint Genome Institute"/>
            <consortium name="Mycorrhizal Genomics Consortium"/>
            <person name="Kohler A."/>
            <person name="Kuo A."/>
            <person name="Nagy L.G."/>
            <person name="Floudas D."/>
            <person name="Copeland A."/>
            <person name="Barry K.W."/>
            <person name="Cichocki N."/>
            <person name="Veneault-Fourrey C."/>
            <person name="LaButti K."/>
            <person name="Lindquist E.A."/>
            <person name="Lipzen A."/>
            <person name="Lundell T."/>
            <person name="Morin E."/>
            <person name="Murat C."/>
            <person name="Riley R."/>
            <person name="Ohm R."/>
            <person name="Sun H."/>
            <person name="Tunlid A."/>
            <person name="Henrissat B."/>
            <person name="Grigoriev I.V."/>
            <person name="Hibbett D.S."/>
            <person name="Martin F."/>
        </authorList>
    </citation>
    <scope>NUCLEOTIDE SEQUENCE [LARGE SCALE GENOMIC DNA]</scope>
    <source>
        <strain evidence="2">Ve08.2h10</strain>
    </source>
</reference>
<accession>A0A0D0DUE1</accession>
<keyword evidence="2" id="KW-1185">Reference proteome</keyword>
<dbReference type="EMBL" id="KN825260">
    <property type="protein sequence ID" value="KIK92631.1"/>
    <property type="molecule type" value="Genomic_DNA"/>
</dbReference>
<name>A0A0D0DUE1_9AGAM</name>
<evidence type="ECO:0000313" key="2">
    <source>
        <dbReference type="Proteomes" id="UP000054538"/>
    </source>
</evidence>
<sequence length="143" mass="15506">MAKHSTHLIINPSTIRKETSVQIPIQSKSKSQKLVGSVSCFCRNGTSMYCVSRCFQINIIPPTTVASSDLVKFPFPRAATGASTALHFIFASDTTHRSLNETHEESPANYPPQTLNPRLKQVTHLSASQAEAQLPAVPITGST</sequence>
<dbReference type="InParanoid" id="A0A0D0DUE1"/>
<dbReference type="HOGENOM" id="CLU_1806825_0_0_1"/>
<organism evidence="1 2">
    <name type="scientific">Paxillus rubicundulus Ve08.2h10</name>
    <dbReference type="NCBI Taxonomy" id="930991"/>
    <lineage>
        <taxon>Eukaryota</taxon>
        <taxon>Fungi</taxon>
        <taxon>Dikarya</taxon>
        <taxon>Basidiomycota</taxon>
        <taxon>Agaricomycotina</taxon>
        <taxon>Agaricomycetes</taxon>
        <taxon>Agaricomycetidae</taxon>
        <taxon>Boletales</taxon>
        <taxon>Paxilineae</taxon>
        <taxon>Paxillaceae</taxon>
        <taxon>Paxillus</taxon>
    </lineage>
</organism>
<gene>
    <name evidence="1" type="ORF">PAXRUDRAFT_562831</name>
</gene>